<dbReference type="PANTHER" id="PTHR31157">
    <property type="entry name" value="SCP DOMAIN-CONTAINING PROTEIN"/>
    <property type="match status" value="1"/>
</dbReference>
<dbReference type="CDD" id="cd05379">
    <property type="entry name" value="CAP_bacterial"/>
    <property type="match status" value="1"/>
</dbReference>
<dbReference type="InterPro" id="IPR035940">
    <property type="entry name" value="CAP_sf"/>
</dbReference>
<dbReference type="Gene3D" id="3.40.33.10">
    <property type="entry name" value="CAP"/>
    <property type="match status" value="1"/>
</dbReference>
<comment type="caution">
    <text evidence="2">The sequence shown here is derived from an EMBL/GenBank/DDBJ whole genome shotgun (WGS) entry which is preliminary data.</text>
</comment>
<dbReference type="Proteomes" id="UP000017127">
    <property type="component" value="Unassembled WGS sequence"/>
</dbReference>
<evidence type="ECO:0000313" key="2">
    <source>
        <dbReference type="EMBL" id="ERT08832.1"/>
    </source>
</evidence>
<sequence length="181" mass="20235">MSKQRSHILPFALPAIAIIVLFLNKRGFQTPITPSFSIPQMSSFPVAQNASNLDEIKQSVHQLVNEYRASKNLPPLKLDPRISSEAKQHSEAMASGQVEFSHAGSQQRFQAIGEMIPYRRIAENVGYNSGYANPGERVVEGWINSEGHRRNIEGNFNLTGIGIAINTKGEYYFTQIFVQSR</sequence>
<gene>
    <name evidence="2" type="ORF">M595_1160</name>
</gene>
<dbReference type="OrthoDB" id="68195at2"/>
<feature type="domain" description="SCP" evidence="1">
    <location>
        <begin position="62"/>
        <end position="177"/>
    </location>
</feature>
<evidence type="ECO:0000313" key="3">
    <source>
        <dbReference type="Proteomes" id="UP000017127"/>
    </source>
</evidence>
<proteinExistence type="predicted"/>
<dbReference type="InterPro" id="IPR014044">
    <property type="entry name" value="CAP_dom"/>
</dbReference>
<accession>U7QNG6</accession>
<name>U7QNG6_9CYAN</name>
<dbReference type="EMBL" id="AUZM01000007">
    <property type="protein sequence ID" value="ERT08832.1"/>
    <property type="molecule type" value="Genomic_DNA"/>
</dbReference>
<dbReference type="AlphaFoldDB" id="U7QNG6"/>
<reference evidence="2 3" key="1">
    <citation type="journal article" date="2013" name="Front. Microbiol.">
        <title>Comparative genomic analyses of the cyanobacterium, Lyngbya aestuarii BL J, a powerful hydrogen producer.</title>
        <authorList>
            <person name="Kothari A."/>
            <person name="Vaughn M."/>
            <person name="Garcia-Pichel F."/>
        </authorList>
    </citation>
    <scope>NUCLEOTIDE SEQUENCE [LARGE SCALE GENOMIC DNA]</scope>
    <source>
        <strain evidence="2 3">BL J</strain>
    </source>
</reference>
<organism evidence="2 3">
    <name type="scientific">Lyngbya aestuarii BL J</name>
    <dbReference type="NCBI Taxonomy" id="1348334"/>
    <lineage>
        <taxon>Bacteria</taxon>
        <taxon>Bacillati</taxon>
        <taxon>Cyanobacteriota</taxon>
        <taxon>Cyanophyceae</taxon>
        <taxon>Oscillatoriophycideae</taxon>
        <taxon>Oscillatoriales</taxon>
        <taxon>Microcoleaceae</taxon>
        <taxon>Lyngbya</taxon>
    </lineage>
</organism>
<evidence type="ECO:0000259" key="1">
    <source>
        <dbReference type="Pfam" id="PF00188"/>
    </source>
</evidence>
<dbReference type="PANTHER" id="PTHR31157:SF1">
    <property type="entry name" value="SCP DOMAIN-CONTAINING PROTEIN"/>
    <property type="match status" value="1"/>
</dbReference>
<protein>
    <submittedName>
        <fullName evidence="2">Cysteine-rich secretory family protein</fullName>
    </submittedName>
</protein>
<dbReference type="PATRIC" id="fig|1348334.3.peg.1134"/>
<dbReference type="RefSeq" id="WP_023064925.1">
    <property type="nucleotide sequence ID" value="NZ_AUZM01000007.1"/>
</dbReference>
<dbReference type="Pfam" id="PF00188">
    <property type="entry name" value="CAP"/>
    <property type="match status" value="1"/>
</dbReference>
<dbReference type="SUPFAM" id="SSF55797">
    <property type="entry name" value="PR-1-like"/>
    <property type="match status" value="1"/>
</dbReference>
<keyword evidence="3" id="KW-1185">Reference proteome</keyword>